<reference evidence="1" key="2">
    <citation type="submission" date="2020-11" db="EMBL/GenBank/DDBJ databases">
        <authorList>
            <person name="McCartney M.A."/>
            <person name="Auch B."/>
            <person name="Kono T."/>
            <person name="Mallez S."/>
            <person name="Becker A."/>
            <person name="Gohl D.M."/>
            <person name="Silverstein K.A.T."/>
            <person name="Koren S."/>
            <person name="Bechman K.B."/>
            <person name="Herman A."/>
            <person name="Abrahante J.E."/>
            <person name="Garbe J."/>
        </authorList>
    </citation>
    <scope>NUCLEOTIDE SEQUENCE</scope>
    <source>
        <strain evidence="1">Duluth1</strain>
        <tissue evidence="1">Whole animal</tissue>
    </source>
</reference>
<proteinExistence type="predicted"/>
<gene>
    <name evidence="1" type="ORF">DPMN_010260</name>
</gene>
<sequence>MSSMKALVGGCHIPEKVIVPRLIFSAVFNIRFIAAEKRMTEVIQPVTIQAMRLCHEVA</sequence>
<organism evidence="1 2">
    <name type="scientific">Dreissena polymorpha</name>
    <name type="common">Zebra mussel</name>
    <name type="synonym">Mytilus polymorpha</name>
    <dbReference type="NCBI Taxonomy" id="45954"/>
    <lineage>
        <taxon>Eukaryota</taxon>
        <taxon>Metazoa</taxon>
        <taxon>Spiralia</taxon>
        <taxon>Lophotrochozoa</taxon>
        <taxon>Mollusca</taxon>
        <taxon>Bivalvia</taxon>
        <taxon>Autobranchia</taxon>
        <taxon>Heteroconchia</taxon>
        <taxon>Euheterodonta</taxon>
        <taxon>Imparidentia</taxon>
        <taxon>Neoheterodontei</taxon>
        <taxon>Myida</taxon>
        <taxon>Dreissenoidea</taxon>
        <taxon>Dreissenidae</taxon>
        <taxon>Dreissena</taxon>
    </lineage>
</organism>
<accession>A0A9D4S0W6</accession>
<comment type="caution">
    <text evidence="1">The sequence shown here is derived from an EMBL/GenBank/DDBJ whole genome shotgun (WGS) entry which is preliminary data.</text>
</comment>
<dbReference type="EMBL" id="JAIWYP010000001">
    <property type="protein sequence ID" value="KAH3886258.1"/>
    <property type="molecule type" value="Genomic_DNA"/>
</dbReference>
<dbReference type="Proteomes" id="UP000828390">
    <property type="component" value="Unassembled WGS sequence"/>
</dbReference>
<reference evidence="1" key="1">
    <citation type="journal article" date="2019" name="bioRxiv">
        <title>The Genome of the Zebra Mussel, Dreissena polymorpha: A Resource for Invasive Species Research.</title>
        <authorList>
            <person name="McCartney M.A."/>
            <person name="Auch B."/>
            <person name="Kono T."/>
            <person name="Mallez S."/>
            <person name="Zhang Y."/>
            <person name="Obille A."/>
            <person name="Becker A."/>
            <person name="Abrahante J.E."/>
            <person name="Garbe J."/>
            <person name="Badalamenti J.P."/>
            <person name="Herman A."/>
            <person name="Mangelson H."/>
            <person name="Liachko I."/>
            <person name="Sullivan S."/>
            <person name="Sone E.D."/>
            <person name="Koren S."/>
            <person name="Silverstein K.A.T."/>
            <person name="Beckman K.B."/>
            <person name="Gohl D.M."/>
        </authorList>
    </citation>
    <scope>NUCLEOTIDE SEQUENCE</scope>
    <source>
        <strain evidence="1">Duluth1</strain>
        <tissue evidence="1">Whole animal</tissue>
    </source>
</reference>
<dbReference type="AlphaFoldDB" id="A0A9D4S0W6"/>
<keyword evidence="2" id="KW-1185">Reference proteome</keyword>
<evidence type="ECO:0000313" key="2">
    <source>
        <dbReference type="Proteomes" id="UP000828390"/>
    </source>
</evidence>
<protein>
    <submittedName>
        <fullName evidence="1">Uncharacterized protein</fullName>
    </submittedName>
</protein>
<name>A0A9D4S0W6_DREPO</name>
<evidence type="ECO:0000313" key="1">
    <source>
        <dbReference type="EMBL" id="KAH3886258.1"/>
    </source>
</evidence>